<protein>
    <recommendedName>
        <fullName evidence="3">Holliday junction resolvase</fullName>
    </recommendedName>
</protein>
<evidence type="ECO:0000313" key="2">
    <source>
        <dbReference type="Proteomes" id="UP000202086"/>
    </source>
</evidence>
<dbReference type="Proteomes" id="UP000202086">
    <property type="component" value="Segment"/>
</dbReference>
<proteinExistence type="predicted"/>
<dbReference type="RefSeq" id="YP_008059607.1">
    <property type="nucleotide sequence ID" value="NC_021330.1"/>
</dbReference>
<gene>
    <name evidence="1" type="primary">45</name>
    <name evidence="1" type="ORF">DNAM5_45</name>
</gene>
<dbReference type="KEGG" id="vg:16193551"/>
<organism evidence="1 2">
    <name type="scientific">Haloarcula californiae tailed virus 1</name>
    <dbReference type="NCBI Taxonomy" id="1273746"/>
    <lineage>
        <taxon>Viruses</taxon>
        <taxon>Duplodnaviria</taxon>
        <taxon>Heunggongvirae</taxon>
        <taxon>Uroviricota</taxon>
        <taxon>Caudoviricetes</taxon>
        <taxon>Thumleimavirales</taxon>
        <taxon>Druskaviridae</taxon>
        <taxon>Hacavirus</taxon>
        <taxon>Hacavirus italiense</taxon>
        <taxon>Hacavirus HCTV1</taxon>
    </lineage>
</organism>
<name>R4TNW0_9CAUD</name>
<sequence length="193" mass="22110">MGGKSFEDKIWHALEDSVGQDGVVLLRRQSFSARSGHGFQADQITGDLIVDSPIESMYVGVECKTINTKYYFYFNGNYDPEQIESQVEYMELSGRDIFVSLEARGDPESKAGWEEDRAFLFPIELFQYFAEDNGTKVPYEDMETFGCLLGTDGDYTINAEKMKHARAKKKEFERRLKGIREGNLDDFEEEEDG</sequence>
<keyword evidence="2" id="KW-1185">Reference proteome</keyword>
<evidence type="ECO:0000313" key="1">
    <source>
        <dbReference type="EMBL" id="AGM11908.1"/>
    </source>
</evidence>
<dbReference type="EMBL" id="KC292029">
    <property type="protein sequence ID" value="AGM11908.1"/>
    <property type="molecule type" value="Genomic_DNA"/>
</dbReference>
<evidence type="ECO:0008006" key="3">
    <source>
        <dbReference type="Google" id="ProtNLM"/>
    </source>
</evidence>
<dbReference type="GeneID" id="16193551"/>
<dbReference type="OrthoDB" id="11408at10239"/>
<accession>R4TNW0</accession>
<reference evidence="1 2" key="1">
    <citation type="submission" date="2012-12" db="EMBL/GenBank/DDBJ databases">
        <authorList>
            <person name="Sencilo A."/>
            <person name="Jacobs-Sera D."/>
            <person name="Russell D.A."/>
            <person name="Ko C."/>
            <person name="Atanasova N."/>
            <person name="Osterlund E."/>
            <person name="Oksanen H.M."/>
            <person name="Bamford D.H."/>
            <person name="Hatfull G.F."/>
            <person name="Roine E."/>
            <person name="Hendrix R.W."/>
        </authorList>
    </citation>
    <scope>NUCLEOTIDE SEQUENCE [LARGE SCALE GENOMIC DNA]</scope>
</reference>